<comment type="catalytic activity">
    <reaction evidence="5">
        <text>O-phospho-L-tyrosyl-[protein] + H2O = L-tyrosyl-[protein] + phosphate</text>
        <dbReference type="Rhea" id="RHEA:10684"/>
        <dbReference type="Rhea" id="RHEA-COMP:10136"/>
        <dbReference type="Rhea" id="RHEA-COMP:20101"/>
        <dbReference type="ChEBI" id="CHEBI:15377"/>
        <dbReference type="ChEBI" id="CHEBI:43474"/>
        <dbReference type="ChEBI" id="CHEBI:46858"/>
        <dbReference type="ChEBI" id="CHEBI:61978"/>
        <dbReference type="EC" id="3.1.3.48"/>
    </reaction>
</comment>
<keyword evidence="3" id="KW-0378">Hydrolase</keyword>
<evidence type="ECO:0000256" key="5">
    <source>
        <dbReference type="ARBA" id="ARBA00051722"/>
    </source>
</evidence>
<dbReference type="STRING" id="1262914.BN533_00918"/>
<dbReference type="EMBL" id="CBDS010000056">
    <property type="protein sequence ID" value="CDB45793.1"/>
    <property type="molecule type" value="Genomic_DNA"/>
</dbReference>
<dbReference type="eggNOG" id="COG4464">
    <property type="taxonomic scope" value="Bacteria"/>
</dbReference>
<dbReference type="PIRSF" id="PIRSF016557">
    <property type="entry name" value="Caps_synth_CpsB"/>
    <property type="match status" value="1"/>
</dbReference>
<evidence type="ECO:0000256" key="1">
    <source>
        <dbReference type="ARBA" id="ARBA00005750"/>
    </source>
</evidence>
<comment type="similarity">
    <text evidence="1">Belongs to the metallo-dependent hydrolases superfamily. CpsB/CapC family.</text>
</comment>
<dbReference type="HOGENOM" id="CLU_085966_1_0_9"/>
<dbReference type="InterPro" id="IPR016195">
    <property type="entry name" value="Pol/histidinol_Pase-like"/>
</dbReference>
<reference evidence="6" key="1">
    <citation type="submission" date="2012-11" db="EMBL/GenBank/DDBJ databases">
        <title>Dependencies among metagenomic species, viruses, plasmids and units of genetic variation.</title>
        <authorList>
            <person name="Nielsen H.B."/>
            <person name="Almeida M."/>
            <person name="Juncker A.S."/>
            <person name="Rasmussen S."/>
            <person name="Li J."/>
            <person name="Sunagawa S."/>
            <person name="Plichta D."/>
            <person name="Gautier L."/>
            <person name="Le Chatelier E."/>
            <person name="Peletier E."/>
            <person name="Bonde I."/>
            <person name="Nielsen T."/>
            <person name="Manichanh C."/>
            <person name="Arumugam M."/>
            <person name="Batto J."/>
            <person name="Santos M.B.Q.D."/>
            <person name="Blom N."/>
            <person name="Borruel N."/>
            <person name="Burgdorf K.S."/>
            <person name="Boumezbeur F."/>
            <person name="Casellas F."/>
            <person name="Dore J."/>
            <person name="Guarner F."/>
            <person name="Hansen T."/>
            <person name="Hildebrand F."/>
            <person name="Kaas R.S."/>
            <person name="Kennedy S."/>
            <person name="Kristiansen K."/>
            <person name="Kultima J.R."/>
            <person name="Leonard P."/>
            <person name="Levenez F."/>
            <person name="Lund O."/>
            <person name="Moumen B."/>
            <person name="Le Paslier D."/>
            <person name="Pons N."/>
            <person name="Pedersen O."/>
            <person name="Prifti E."/>
            <person name="Qin J."/>
            <person name="Raes J."/>
            <person name="Tap J."/>
            <person name="Tims S."/>
            <person name="Ussery D.W."/>
            <person name="Yamada T."/>
            <person name="MetaHit consortium"/>
            <person name="Renault P."/>
            <person name="Sicheritz-Ponten T."/>
            <person name="Bork P."/>
            <person name="Wang J."/>
            <person name="Brunak S."/>
            <person name="Ehrlich S.D."/>
        </authorList>
    </citation>
    <scope>NUCLEOTIDE SEQUENCE [LARGE SCALE GENOMIC DNA]</scope>
</reference>
<evidence type="ECO:0000313" key="6">
    <source>
        <dbReference type="EMBL" id="CDB45793.1"/>
    </source>
</evidence>
<dbReference type="PANTHER" id="PTHR39181">
    <property type="entry name" value="TYROSINE-PROTEIN PHOSPHATASE YWQE"/>
    <property type="match status" value="1"/>
</dbReference>
<dbReference type="SUPFAM" id="SSF89550">
    <property type="entry name" value="PHP domain-like"/>
    <property type="match status" value="1"/>
</dbReference>
<dbReference type="EC" id="3.1.3.48" evidence="2"/>
<organism evidence="6">
    <name type="scientific">Phascolarctobacterium faecium</name>
    <dbReference type="NCBI Taxonomy" id="33025"/>
    <lineage>
        <taxon>Bacteria</taxon>
        <taxon>Bacillati</taxon>
        <taxon>Bacillota</taxon>
        <taxon>Negativicutes</taxon>
        <taxon>Acidaminococcales</taxon>
        <taxon>Acidaminococcaceae</taxon>
        <taxon>Phascolarctobacterium</taxon>
    </lineage>
</organism>
<sequence length="283" mass="32081">MQIAIITKLINNTKFKIDKGDHLLDTHTHILWNIDDGSKNQCMSLQMLEIAARSGTKAIFATPHVIERANKPSWEEIKEKTQQLRQLCAEAQIDIMLYPGAEVQMNWELLPELGATGAYCLNGGRYLLVELPAAEIPAYADEFWYELELKGIMPILAHPERYQQLRENPDLLLLWRRRGMLMQCNSGSFTGMFGSSVCENAKVLLANGLVDLLGSDGHRSEGRNTDMSRAAAVIRQLAGEEVLRQMTETNPQAILKNQEIELKQPKVFLEDKPKSFWQKLFGK</sequence>
<proteinExistence type="inferred from homology"/>
<dbReference type="GO" id="GO:0004725">
    <property type="term" value="F:protein tyrosine phosphatase activity"/>
    <property type="evidence" value="ECO:0007669"/>
    <property type="project" value="UniProtKB-EC"/>
</dbReference>
<dbReference type="RefSeq" id="WP_021717820.1">
    <property type="nucleotide sequence ID" value="NZ_CATWQF010000002.1"/>
</dbReference>
<accession>R6I6G8</accession>
<dbReference type="Gene3D" id="3.20.20.140">
    <property type="entry name" value="Metal-dependent hydrolases"/>
    <property type="match status" value="1"/>
</dbReference>
<evidence type="ECO:0000256" key="2">
    <source>
        <dbReference type="ARBA" id="ARBA00013064"/>
    </source>
</evidence>
<dbReference type="GO" id="GO:0030145">
    <property type="term" value="F:manganese ion binding"/>
    <property type="evidence" value="ECO:0007669"/>
    <property type="project" value="InterPro"/>
</dbReference>
<protein>
    <recommendedName>
        <fullName evidence="2">protein-tyrosine-phosphatase</fullName>
        <ecNumber evidence="2">3.1.3.48</ecNumber>
    </recommendedName>
</protein>
<dbReference type="InterPro" id="IPR016667">
    <property type="entry name" value="Caps_polysacc_synth_CpsB/CapC"/>
</dbReference>
<dbReference type="Pfam" id="PF19567">
    <property type="entry name" value="CpsB_CapC"/>
    <property type="match status" value="1"/>
</dbReference>
<keyword evidence="4" id="KW-0904">Protein phosphatase</keyword>
<name>R6I6G8_9FIRM</name>
<comment type="caution">
    <text evidence="6">The sequence shown here is derived from an EMBL/GenBank/DDBJ whole genome shotgun (WGS) entry which is preliminary data.</text>
</comment>
<dbReference type="AlphaFoldDB" id="R6I6G8"/>
<evidence type="ECO:0000256" key="3">
    <source>
        <dbReference type="ARBA" id="ARBA00022801"/>
    </source>
</evidence>
<gene>
    <name evidence="6" type="ORF">BN533_00918</name>
</gene>
<evidence type="ECO:0000256" key="4">
    <source>
        <dbReference type="ARBA" id="ARBA00022912"/>
    </source>
</evidence>
<dbReference type="PANTHER" id="PTHR39181:SF1">
    <property type="entry name" value="TYROSINE-PROTEIN PHOSPHATASE YWQE"/>
    <property type="match status" value="1"/>
</dbReference>